<reference evidence="1 2" key="1">
    <citation type="journal article" date="2019" name="Sci. Rep.">
        <title>Orb-weaving spider Araneus ventricosus genome elucidates the spidroin gene catalogue.</title>
        <authorList>
            <person name="Kono N."/>
            <person name="Nakamura H."/>
            <person name="Ohtoshi R."/>
            <person name="Moran D.A.P."/>
            <person name="Shinohara A."/>
            <person name="Yoshida Y."/>
            <person name="Fujiwara M."/>
            <person name="Mori M."/>
            <person name="Tomita M."/>
            <person name="Arakawa K."/>
        </authorList>
    </citation>
    <scope>NUCLEOTIDE SEQUENCE [LARGE SCALE GENOMIC DNA]</scope>
</reference>
<sequence>MSHKSVAIEEGREYLFSKQIRANVNTIPSDELTDEEDFDDESTTSCLQYLILQIQLKKKFQMEESNFRMWMNTGRKDQSKLIKRRSRMFKI</sequence>
<organism evidence="1 2">
    <name type="scientific">Araneus ventricosus</name>
    <name type="common">Orbweaver spider</name>
    <name type="synonym">Epeira ventricosa</name>
    <dbReference type="NCBI Taxonomy" id="182803"/>
    <lineage>
        <taxon>Eukaryota</taxon>
        <taxon>Metazoa</taxon>
        <taxon>Ecdysozoa</taxon>
        <taxon>Arthropoda</taxon>
        <taxon>Chelicerata</taxon>
        <taxon>Arachnida</taxon>
        <taxon>Araneae</taxon>
        <taxon>Araneomorphae</taxon>
        <taxon>Entelegynae</taxon>
        <taxon>Araneoidea</taxon>
        <taxon>Araneidae</taxon>
        <taxon>Araneus</taxon>
    </lineage>
</organism>
<proteinExistence type="predicted"/>
<protein>
    <submittedName>
        <fullName evidence="1">Uncharacterized protein</fullName>
    </submittedName>
</protein>
<comment type="caution">
    <text evidence="1">The sequence shown here is derived from an EMBL/GenBank/DDBJ whole genome shotgun (WGS) entry which is preliminary data.</text>
</comment>
<dbReference type="AlphaFoldDB" id="A0A4Y2N472"/>
<keyword evidence="2" id="KW-1185">Reference proteome</keyword>
<dbReference type="Proteomes" id="UP000499080">
    <property type="component" value="Unassembled WGS sequence"/>
</dbReference>
<accession>A0A4Y2N472</accession>
<evidence type="ECO:0000313" key="2">
    <source>
        <dbReference type="Proteomes" id="UP000499080"/>
    </source>
</evidence>
<dbReference type="EMBL" id="BGPR01008498">
    <property type="protein sequence ID" value="GBN34228.1"/>
    <property type="molecule type" value="Genomic_DNA"/>
</dbReference>
<gene>
    <name evidence="1" type="ORF">AVEN_271433_1</name>
</gene>
<evidence type="ECO:0000313" key="1">
    <source>
        <dbReference type="EMBL" id="GBN34228.1"/>
    </source>
</evidence>
<name>A0A4Y2N472_ARAVE</name>